<dbReference type="EMBL" id="AP007255">
    <property type="protein sequence ID" value="BAE50315.1"/>
    <property type="molecule type" value="Genomic_DNA"/>
</dbReference>
<keyword evidence="2" id="KW-1185">Reference proteome</keyword>
<evidence type="ECO:0000313" key="2">
    <source>
        <dbReference type="Proteomes" id="UP000007058"/>
    </source>
</evidence>
<name>Q2W760_PARM1</name>
<proteinExistence type="predicted"/>
<accession>Q2W760</accession>
<dbReference type="KEGG" id="mag:amb1511"/>
<dbReference type="HOGENOM" id="CLU_2451064_0_0_5"/>
<dbReference type="Proteomes" id="UP000007058">
    <property type="component" value="Chromosome"/>
</dbReference>
<gene>
    <name evidence="1" type="ordered locus">amb1511</name>
</gene>
<sequence length="89" mass="10454">MIAIPARLNRDRRNVALAARMIVSVYRCLPPILWDWSERADRLKRRAEMVGDAAAMARAGGFRLWGWHAPRTVRALFRDPERRVFRHDD</sequence>
<protein>
    <submittedName>
        <fullName evidence="1">Uncharacterized protein</fullName>
    </submittedName>
</protein>
<reference evidence="1 2" key="1">
    <citation type="journal article" date="2005" name="DNA Res.">
        <title>Complete genome sequence of the facultative anaerobic magnetotactic bacterium Magnetospirillum sp. strain AMB-1.</title>
        <authorList>
            <person name="Matsunaga T."/>
            <person name="Okamura Y."/>
            <person name="Fukuda Y."/>
            <person name="Wahyudi A.T."/>
            <person name="Murase Y."/>
            <person name="Takeyama H."/>
        </authorList>
    </citation>
    <scope>NUCLEOTIDE SEQUENCE [LARGE SCALE GENOMIC DNA]</scope>
    <source>
        <strain evidence="2">ATCC 700264 / AMB-1</strain>
    </source>
</reference>
<organism evidence="1 2">
    <name type="scientific">Paramagnetospirillum magneticum (strain ATCC 700264 / AMB-1)</name>
    <name type="common">Magnetospirillum magneticum</name>
    <dbReference type="NCBI Taxonomy" id="342108"/>
    <lineage>
        <taxon>Bacteria</taxon>
        <taxon>Pseudomonadati</taxon>
        <taxon>Pseudomonadota</taxon>
        <taxon>Alphaproteobacteria</taxon>
        <taxon>Rhodospirillales</taxon>
        <taxon>Magnetospirillaceae</taxon>
        <taxon>Paramagnetospirillum</taxon>
    </lineage>
</organism>
<evidence type="ECO:0000313" key="1">
    <source>
        <dbReference type="EMBL" id="BAE50315.1"/>
    </source>
</evidence>
<dbReference type="AlphaFoldDB" id="Q2W760"/>
<dbReference type="RefSeq" id="WP_011383921.1">
    <property type="nucleotide sequence ID" value="NC_007626.1"/>
</dbReference>